<evidence type="ECO:0000256" key="1">
    <source>
        <dbReference type="ARBA" id="ARBA00006817"/>
    </source>
</evidence>
<comment type="similarity">
    <text evidence="1">Belongs to the AHA1 family.</text>
</comment>
<dbReference type="InterPro" id="IPR023393">
    <property type="entry name" value="START-like_dom_sf"/>
</dbReference>
<comment type="caution">
    <text evidence="3">The sequence shown here is derived from an EMBL/GenBank/DDBJ whole genome shotgun (WGS) entry which is preliminary data.</text>
</comment>
<sequence>MSETEFVIEPGRQDVVMTRVFDAPRDVVFKAVTDPELVPRWWGPRRYETSVDHDEVRPGGRWRYLNRDTDGTEYAFNGVYHDVVNPERIVRTFEFEGMPGHVCLDTLTLEEVDGRTKYVNVSVFQSVEDRDAMAQTDMEEGAGETMDRLAELLGSMR</sequence>
<dbReference type="CDD" id="cd07826">
    <property type="entry name" value="SRPBCC_CalC_Aha1-like_9"/>
    <property type="match status" value="1"/>
</dbReference>
<proteinExistence type="inferred from homology"/>
<dbReference type="RefSeq" id="WP_182543792.1">
    <property type="nucleotide sequence ID" value="NZ_JACGWZ010000002.1"/>
</dbReference>
<evidence type="ECO:0000259" key="2">
    <source>
        <dbReference type="Pfam" id="PF08327"/>
    </source>
</evidence>
<dbReference type="InterPro" id="IPR013538">
    <property type="entry name" value="ASHA1/2-like_C"/>
</dbReference>
<evidence type="ECO:0000313" key="4">
    <source>
        <dbReference type="Proteomes" id="UP000569329"/>
    </source>
</evidence>
<organism evidence="3 4">
    <name type="scientific">Halosaccharopolyspora lacisalsi</name>
    <dbReference type="NCBI Taxonomy" id="1000566"/>
    <lineage>
        <taxon>Bacteria</taxon>
        <taxon>Bacillati</taxon>
        <taxon>Actinomycetota</taxon>
        <taxon>Actinomycetes</taxon>
        <taxon>Pseudonocardiales</taxon>
        <taxon>Pseudonocardiaceae</taxon>
        <taxon>Halosaccharopolyspora</taxon>
    </lineage>
</organism>
<dbReference type="Proteomes" id="UP000569329">
    <property type="component" value="Unassembled WGS sequence"/>
</dbReference>
<dbReference type="Pfam" id="PF08327">
    <property type="entry name" value="AHSA1"/>
    <property type="match status" value="1"/>
</dbReference>
<dbReference type="EMBL" id="JACGWZ010000002">
    <property type="protein sequence ID" value="MBA8824526.1"/>
    <property type="molecule type" value="Genomic_DNA"/>
</dbReference>
<dbReference type="SUPFAM" id="SSF55961">
    <property type="entry name" value="Bet v1-like"/>
    <property type="match status" value="1"/>
</dbReference>
<dbReference type="AlphaFoldDB" id="A0A839DWC0"/>
<accession>A0A839DWC0</accession>
<evidence type="ECO:0000313" key="3">
    <source>
        <dbReference type="EMBL" id="MBA8824526.1"/>
    </source>
</evidence>
<keyword evidence="4" id="KW-1185">Reference proteome</keyword>
<dbReference type="Gene3D" id="3.30.530.20">
    <property type="match status" value="1"/>
</dbReference>
<feature type="domain" description="Activator of Hsp90 ATPase homologue 1/2-like C-terminal" evidence="2">
    <location>
        <begin position="22"/>
        <end position="154"/>
    </location>
</feature>
<name>A0A839DWC0_9PSEU</name>
<gene>
    <name evidence="3" type="ORF">FHX42_001873</name>
</gene>
<reference evidence="3 4" key="1">
    <citation type="submission" date="2020-07" db="EMBL/GenBank/DDBJ databases">
        <title>Sequencing the genomes of 1000 actinobacteria strains.</title>
        <authorList>
            <person name="Klenk H.-P."/>
        </authorList>
    </citation>
    <scope>NUCLEOTIDE SEQUENCE [LARGE SCALE GENOMIC DNA]</scope>
    <source>
        <strain evidence="3 4">DSM 45975</strain>
    </source>
</reference>
<protein>
    <submittedName>
        <fullName evidence="3">Uncharacterized protein YndB with AHSA1/START domain</fullName>
    </submittedName>
</protein>